<accession>A0A7X6MD56</accession>
<comment type="caution">
    <text evidence="1">The sequence shown here is derived from an EMBL/GenBank/DDBJ whole genome shotgun (WGS) entry which is preliminary data.</text>
</comment>
<gene>
    <name evidence="1" type="ORF">HGB44_15660</name>
</gene>
<sequence>MHGIVANSNGDGWILGTHQGIFHVSDDGEVESVGPVVDFMGLSDAGQGRLVASGHPGPDTDMPNPVGLIESTDGGRTWEPLSRAGESDFHALAATEDTVIGFDGALRATDDGQEWYDLDPELNAIGLAVSEDAETVLATTQQGLRRSEDGGRSFTQVDGAPPLVFVDWVRGSDTVYGIDAGGAVHRSEDTGRNWEALGTVGEQPEAIHADADHVVVAAGGTLVVSSDGGQTFEAVGSQDG</sequence>
<organism evidence="1 2">
    <name type="scientific">Nocardiopsis alborubida</name>
    <dbReference type="NCBI Taxonomy" id="146802"/>
    <lineage>
        <taxon>Bacteria</taxon>
        <taxon>Bacillati</taxon>
        <taxon>Actinomycetota</taxon>
        <taxon>Actinomycetes</taxon>
        <taxon>Streptosporangiales</taxon>
        <taxon>Nocardiopsidaceae</taxon>
        <taxon>Nocardiopsis</taxon>
    </lineage>
</organism>
<evidence type="ECO:0000313" key="2">
    <source>
        <dbReference type="Proteomes" id="UP000553209"/>
    </source>
</evidence>
<dbReference type="Gene3D" id="2.130.10.10">
    <property type="entry name" value="YVTN repeat-like/Quinoprotein amine dehydrogenase"/>
    <property type="match status" value="2"/>
</dbReference>
<dbReference type="SUPFAM" id="SSF110296">
    <property type="entry name" value="Oligoxyloglucan reducing end-specific cellobiohydrolase"/>
    <property type="match status" value="1"/>
</dbReference>
<protein>
    <recommendedName>
        <fullName evidence="3">Exo-alpha-sialidase</fullName>
    </recommendedName>
</protein>
<dbReference type="AlphaFoldDB" id="A0A7X6MD56"/>
<keyword evidence="2" id="KW-1185">Reference proteome</keyword>
<dbReference type="NCBIfam" id="NF045728">
    <property type="entry name" value="glycosyl_F510_1955"/>
    <property type="match status" value="1"/>
</dbReference>
<dbReference type="InterPro" id="IPR054817">
    <property type="entry name" value="Glycosyl_F510_1955-like"/>
</dbReference>
<proteinExistence type="predicted"/>
<dbReference type="Proteomes" id="UP000553209">
    <property type="component" value="Unassembled WGS sequence"/>
</dbReference>
<name>A0A7X6MD56_9ACTN</name>
<dbReference type="EMBL" id="JAAXPG010000013">
    <property type="protein sequence ID" value="NKY99087.1"/>
    <property type="molecule type" value="Genomic_DNA"/>
</dbReference>
<reference evidence="1 2" key="1">
    <citation type="submission" date="2020-04" db="EMBL/GenBank/DDBJ databases">
        <title>MicrobeNet Type strains.</title>
        <authorList>
            <person name="Nicholson A.C."/>
        </authorList>
    </citation>
    <scope>NUCLEOTIDE SEQUENCE [LARGE SCALE GENOMIC DNA]</scope>
    <source>
        <strain evidence="1 2">ATCC 23612</strain>
    </source>
</reference>
<dbReference type="InterPro" id="IPR015943">
    <property type="entry name" value="WD40/YVTN_repeat-like_dom_sf"/>
</dbReference>
<evidence type="ECO:0000313" key="1">
    <source>
        <dbReference type="EMBL" id="NKY99087.1"/>
    </source>
</evidence>
<evidence type="ECO:0008006" key="3">
    <source>
        <dbReference type="Google" id="ProtNLM"/>
    </source>
</evidence>